<protein>
    <submittedName>
        <fullName evidence="2">Uncharacterized protein</fullName>
    </submittedName>
</protein>
<evidence type="ECO:0000313" key="3">
    <source>
        <dbReference type="Proteomes" id="UP000030848"/>
    </source>
</evidence>
<organism evidence="2 3">
    <name type="scientific">Saccharomonospora viridis</name>
    <dbReference type="NCBI Taxonomy" id="1852"/>
    <lineage>
        <taxon>Bacteria</taxon>
        <taxon>Bacillati</taxon>
        <taxon>Actinomycetota</taxon>
        <taxon>Actinomycetes</taxon>
        <taxon>Pseudonocardiales</taxon>
        <taxon>Pseudonocardiaceae</taxon>
        <taxon>Saccharomonospora</taxon>
    </lineage>
</organism>
<evidence type="ECO:0000313" key="2">
    <source>
        <dbReference type="EMBL" id="KHF42344.1"/>
    </source>
</evidence>
<comment type="caution">
    <text evidence="2">The sequence shown here is derived from an EMBL/GenBank/DDBJ whole genome shotgun (WGS) entry which is preliminary data.</text>
</comment>
<gene>
    <name evidence="2" type="ORF">MINT15_38610</name>
</gene>
<feature type="region of interest" description="Disordered" evidence="1">
    <location>
        <begin position="54"/>
        <end position="79"/>
    </location>
</feature>
<proteinExistence type="predicted"/>
<dbReference type="EMBL" id="JRZE01000007">
    <property type="protein sequence ID" value="KHF42344.1"/>
    <property type="molecule type" value="Genomic_DNA"/>
</dbReference>
<accession>A0A837D7E4</accession>
<evidence type="ECO:0000256" key="1">
    <source>
        <dbReference type="SAM" id="MobiDB-lite"/>
    </source>
</evidence>
<reference evidence="2 3" key="1">
    <citation type="submission" date="2014-10" db="EMBL/GenBank/DDBJ databases">
        <title>Genome sequence of Micropolyspora internatus JCM3315.</title>
        <authorList>
            <person name="Shin S.-K."/>
            <person name="Yi H."/>
        </authorList>
    </citation>
    <scope>NUCLEOTIDE SEQUENCE [LARGE SCALE GENOMIC DNA]</scope>
    <source>
        <strain evidence="2 3">JCM 3315</strain>
    </source>
</reference>
<sequence length="79" mass="9004">MLPHGRSDALQYLTYGLVEFGFAWVPRKNLRVDALKPFVYWHTRLQYPACQTNESLGSTKHRGDRQGKTANITLGEISP</sequence>
<dbReference type="Proteomes" id="UP000030848">
    <property type="component" value="Unassembled WGS sequence"/>
</dbReference>
<name>A0A837D7E4_9PSEU</name>
<dbReference type="AlphaFoldDB" id="A0A837D7E4"/>